<dbReference type="Pfam" id="PF13847">
    <property type="entry name" value="Methyltransf_31"/>
    <property type="match status" value="1"/>
</dbReference>
<keyword evidence="2" id="KW-0808">Transferase</keyword>
<evidence type="ECO:0000313" key="2">
    <source>
        <dbReference type="EMBL" id="KAA8501388.1"/>
    </source>
</evidence>
<organism evidence="2 3">
    <name type="scientific">Mediterraneibacter catenae</name>
    <dbReference type="NCBI Taxonomy" id="2594882"/>
    <lineage>
        <taxon>Bacteria</taxon>
        <taxon>Bacillati</taxon>
        <taxon>Bacillota</taxon>
        <taxon>Clostridia</taxon>
        <taxon>Lachnospirales</taxon>
        <taxon>Lachnospiraceae</taxon>
        <taxon>Mediterraneibacter</taxon>
    </lineage>
</organism>
<dbReference type="SUPFAM" id="SSF53335">
    <property type="entry name" value="S-adenosyl-L-methionine-dependent methyltransferases"/>
    <property type="match status" value="1"/>
</dbReference>
<name>A0A5M9HXB3_9FIRM</name>
<dbReference type="OrthoDB" id="9791837at2"/>
<dbReference type="EMBL" id="VMSO01000009">
    <property type="protein sequence ID" value="KAA8501388.1"/>
    <property type="molecule type" value="Genomic_DNA"/>
</dbReference>
<protein>
    <submittedName>
        <fullName evidence="2">Class I SAM-dependent methyltransferase</fullName>
    </submittedName>
</protein>
<reference evidence="2" key="1">
    <citation type="submission" date="2019-07" db="EMBL/GenBank/DDBJ databases">
        <authorList>
            <person name="Wongkuna S."/>
            <person name="Scaria J."/>
        </authorList>
    </citation>
    <scope>NUCLEOTIDE SEQUENCE [LARGE SCALE GENOMIC DNA]</scope>
    <source>
        <strain evidence="2">SW178</strain>
    </source>
</reference>
<dbReference type="PANTHER" id="PTHR43861">
    <property type="entry name" value="TRANS-ACONITATE 2-METHYLTRANSFERASE-RELATED"/>
    <property type="match status" value="1"/>
</dbReference>
<feature type="domain" description="Methyltransferase" evidence="1">
    <location>
        <begin position="51"/>
        <end position="156"/>
    </location>
</feature>
<keyword evidence="3" id="KW-1185">Reference proteome</keyword>
<evidence type="ECO:0000313" key="3">
    <source>
        <dbReference type="Proteomes" id="UP000322025"/>
    </source>
</evidence>
<dbReference type="InterPro" id="IPR025714">
    <property type="entry name" value="Methyltranfer_dom"/>
</dbReference>
<evidence type="ECO:0000259" key="1">
    <source>
        <dbReference type="Pfam" id="PF13847"/>
    </source>
</evidence>
<sequence>MRYSKEESKMIWDQNAEFWDYTMGDESNDFHRNVVRPKVTELLNPNPTDYILDIACGNGNYSAYLAEKGVSVVGFDYSEKMIKLAKKRRKRNMDKIEFCVADATNEISLMALKRNRMFTKAVSNMAVMDITNIKPLFTSVYELIEDNGVFVFATQHPCFVTLTDKYMTPHSYYDIAIEGQPQKQCYYHRSLQDIFNICFDTGFVIDGFYEECYFNKEIPDIIIVRAKKVSGACHSLQVQRN</sequence>
<dbReference type="GO" id="GO:0032259">
    <property type="term" value="P:methylation"/>
    <property type="evidence" value="ECO:0007669"/>
    <property type="project" value="UniProtKB-KW"/>
</dbReference>
<dbReference type="RefSeq" id="WP_052083803.1">
    <property type="nucleotide sequence ID" value="NZ_VMSO01000009.1"/>
</dbReference>
<dbReference type="Proteomes" id="UP000322025">
    <property type="component" value="Unassembled WGS sequence"/>
</dbReference>
<dbReference type="InterPro" id="IPR029063">
    <property type="entry name" value="SAM-dependent_MTases_sf"/>
</dbReference>
<dbReference type="CDD" id="cd02440">
    <property type="entry name" value="AdoMet_MTases"/>
    <property type="match status" value="1"/>
</dbReference>
<accession>A0A5M9HXB3</accession>
<dbReference type="AlphaFoldDB" id="A0A5M9HXB3"/>
<dbReference type="GO" id="GO:0008168">
    <property type="term" value="F:methyltransferase activity"/>
    <property type="evidence" value="ECO:0007669"/>
    <property type="project" value="UniProtKB-KW"/>
</dbReference>
<keyword evidence="2" id="KW-0489">Methyltransferase</keyword>
<proteinExistence type="predicted"/>
<gene>
    <name evidence="2" type="ORF">FNY66_08605</name>
</gene>
<dbReference type="Gene3D" id="3.40.50.150">
    <property type="entry name" value="Vaccinia Virus protein VP39"/>
    <property type="match status" value="1"/>
</dbReference>
<comment type="caution">
    <text evidence="2">The sequence shown here is derived from an EMBL/GenBank/DDBJ whole genome shotgun (WGS) entry which is preliminary data.</text>
</comment>